<evidence type="ECO:0000313" key="1">
    <source>
        <dbReference type="EMBL" id="KAG8200045.1"/>
    </source>
</evidence>
<evidence type="ECO:0000313" key="2">
    <source>
        <dbReference type="Proteomes" id="UP000827092"/>
    </source>
</evidence>
<gene>
    <name evidence="1" type="ORF">JTE90_001903</name>
</gene>
<dbReference type="EMBL" id="JAFNEN010000020">
    <property type="protein sequence ID" value="KAG8200045.1"/>
    <property type="molecule type" value="Genomic_DNA"/>
</dbReference>
<dbReference type="AlphaFoldDB" id="A0AAV6VVC1"/>
<comment type="caution">
    <text evidence="1">The sequence shown here is derived from an EMBL/GenBank/DDBJ whole genome shotgun (WGS) entry which is preliminary data.</text>
</comment>
<proteinExistence type="predicted"/>
<keyword evidence="2" id="KW-1185">Reference proteome</keyword>
<protein>
    <recommendedName>
        <fullName evidence="3">Kynurenine 3-monooxygenase</fullName>
    </recommendedName>
</protein>
<reference evidence="1 2" key="1">
    <citation type="journal article" date="2022" name="Nat. Ecol. Evol.">
        <title>A masculinizing supergene underlies an exaggerated male reproductive morph in a spider.</title>
        <authorList>
            <person name="Hendrickx F."/>
            <person name="De Corte Z."/>
            <person name="Sonet G."/>
            <person name="Van Belleghem S.M."/>
            <person name="Kostlbacher S."/>
            <person name="Vangestel C."/>
        </authorList>
    </citation>
    <scope>NUCLEOTIDE SEQUENCE [LARGE SCALE GENOMIC DNA]</scope>
    <source>
        <strain evidence="1">W744_W776</strain>
    </source>
</reference>
<sequence length="607" mass="69313">MQSIVIVGSGPVGSFMAVLCRMLQFEVTVFEKREKFTRNINLKLESSLFEETMEVLSRLNLKSRFFTLFYGHLKEQKDRILIKDFEERFTTEAKALGVKYITKEVLGISELYEDSEYSESLILDCSGRNSKLRSSVFGPDEYNIVSVPLQNAMYINFKAKVSGDLSLYQVMKYVPNVKLTEVVFGKQQDSNGFCSVTIPVFITKQLAGQFDRECPNINRKPINPFSSENIVSDRIFFPVSSLVGNLMMDGCQIDMESVSVKKIVISCGYAKGRSRYKLVCLGDSAAHLAFFKSLNLGLKHTLELFIILSRFSEGTQAIPSNDDVVEYFKRCFPHLNPIRAYRTSARNVFLVVTKVIWYGCYSFNYTNKSAERLTYVTGVYEDQVYEMLVKHNERLSRWSDALSDFEAKREGDIQREIQSNQTKNIAYEFTSTFIDLNGLSVIKISEVFKAIKGQHALLKKDFDFLLKCFKTRRDVLKAYKISADNNDTFIHVVLALLNQLPTARERGFHSLMDICTKNNVSSEENITLINSAIYRSSFPKCIKGALIARSFSSGIFEYSCIRSNFVLSLIKNELYGIKKLDPEPIPLSPEPLYLDWVLVEKESLLTD</sequence>
<dbReference type="Pfam" id="PF13450">
    <property type="entry name" value="NAD_binding_8"/>
    <property type="match status" value="1"/>
</dbReference>
<dbReference type="InterPro" id="IPR036188">
    <property type="entry name" value="FAD/NAD-bd_sf"/>
</dbReference>
<dbReference type="SUPFAM" id="SSF51905">
    <property type="entry name" value="FAD/NAD(P)-binding domain"/>
    <property type="match status" value="1"/>
</dbReference>
<accession>A0AAV6VVC1</accession>
<organism evidence="1 2">
    <name type="scientific">Oedothorax gibbosus</name>
    <dbReference type="NCBI Taxonomy" id="931172"/>
    <lineage>
        <taxon>Eukaryota</taxon>
        <taxon>Metazoa</taxon>
        <taxon>Ecdysozoa</taxon>
        <taxon>Arthropoda</taxon>
        <taxon>Chelicerata</taxon>
        <taxon>Arachnida</taxon>
        <taxon>Araneae</taxon>
        <taxon>Araneomorphae</taxon>
        <taxon>Entelegynae</taxon>
        <taxon>Araneoidea</taxon>
        <taxon>Linyphiidae</taxon>
        <taxon>Erigoninae</taxon>
        <taxon>Oedothorax</taxon>
    </lineage>
</organism>
<name>A0AAV6VVC1_9ARAC</name>
<dbReference type="Gene3D" id="3.50.50.60">
    <property type="entry name" value="FAD/NAD(P)-binding domain"/>
    <property type="match status" value="1"/>
</dbReference>
<evidence type="ECO:0008006" key="3">
    <source>
        <dbReference type="Google" id="ProtNLM"/>
    </source>
</evidence>
<dbReference type="Proteomes" id="UP000827092">
    <property type="component" value="Unassembled WGS sequence"/>
</dbReference>